<feature type="signal peptide" evidence="2">
    <location>
        <begin position="1"/>
        <end position="18"/>
    </location>
</feature>
<dbReference type="AlphaFoldDB" id="A0A7S4C0X0"/>
<dbReference type="InterPro" id="IPR029033">
    <property type="entry name" value="His_PPase_superfam"/>
</dbReference>
<sequence length="284" mass="31097">MAPLPTLLLSLLLGRASSAALQPPTSAAPGAGCKFVILRHGETNHNADGIIQGSSDVSVLTDKGKEQARRAGEQLAELYQEGSISKVFVSPLSRARDTLELCRKTAPLPTGEIVLADLREVDLWDWEGRNKADLRRERPDEYEAWKGQPLLFSVSGKKPIVDLWARARNVWREIHSQVPEDPSSGTILVVCHSGIGQALLSTALGEDERSFRRRALPNCGAVELEWIDGYVASTDGGVASMDSDCLANRWRWLIPNTSEWTLCEAQGLSSTERVTASLPSRRES</sequence>
<keyword evidence="2" id="KW-0732">Signal</keyword>
<dbReference type="InterPro" id="IPR001345">
    <property type="entry name" value="PG/BPGM_mutase_AS"/>
</dbReference>
<feature type="binding site" evidence="1">
    <location>
        <position position="94"/>
    </location>
    <ligand>
        <name>substrate</name>
    </ligand>
</feature>
<feature type="chain" id="PRO_5030655057" description="Phosphoglycerate mutase" evidence="2">
    <location>
        <begin position="19"/>
        <end position="284"/>
    </location>
</feature>
<dbReference type="PANTHER" id="PTHR48100:SF10">
    <property type="entry name" value="2-CARBOXY-D-ARABINITOL-1-PHOSPHATASE-RELATED"/>
    <property type="match status" value="1"/>
</dbReference>
<protein>
    <recommendedName>
        <fullName evidence="4">Phosphoglycerate mutase</fullName>
    </recommendedName>
</protein>
<name>A0A7S4C0X0_CHRCT</name>
<proteinExistence type="predicted"/>
<dbReference type="Gene3D" id="3.40.50.1240">
    <property type="entry name" value="Phosphoglycerate mutase-like"/>
    <property type="match status" value="1"/>
</dbReference>
<dbReference type="Pfam" id="PF00300">
    <property type="entry name" value="His_Phos_1"/>
    <property type="match status" value="1"/>
</dbReference>
<dbReference type="CDD" id="cd07067">
    <property type="entry name" value="HP_PGM_like"/>
    <property type="match status" value="1"/>
</dbReference>
<evidence type="ECO:0000256" key="2">
    <source>
        <dbReference type="SAM" id="SignalP"/>
    </source>
</evidence>
<organism evidence="3">
    <name type="scientific">Chrysotila carterae</name>
    <name type="common">Marine alga</name>
    <name type="synonym">Syracosphaera carterae</name>
    <dbReference type="NCBI Taxonomy" id="13221"/>
    <lineage>
        <taxon>Eukaryota</taxon>
        <taxon>Haptista</taxon>
        <taxon>Haptophyta</taxon>
        <taxon>Prymnesiophyceae</taxon>
        <taxon>Isochrysidales</taxon>
        <taxon>Isochrysidaceae</taxon>
        <taxon>Chrysotila</taxon>
    </lineage>
</organism>
<gene>
    <name evidence="3" type="ORF">PCAR00345_LOCUS36222</name>
</gene>
<dbReference type="PANTHER" id="PTHR48100">
    <property type="entry name" value="BROAD-SPECIFICITY PHOSPHATASE YOR283W-RELATED"/>
    <property type="match status" value="1"/>
</dbReference>
<reference evidence="3" key="1">
    <citation type="submission" date="2021-01" db="EMBL/GenBank/DDBJ databases">
        <authorList>
            <person name="Corre E."/>
            <person name="Pelletier E."/>
            <person name="Niang G."/>
            <person name="Scheremetjew M."/>
            <person name="Finn R."/>
            <person name="Kale V."/>
            <person name="Holt S."/>
            <person name="Cochrane G."/>
            <person name="Meng A."/>
            <person name="Brown T."/>
            <person name="Cohen L."/>
        </authorList>
    </citation>
    <scope>NUCLEOTIDE SEQUENCE</scope>
    <source>
        <strain evidence="3">CCMP645</strain>
    </source>
</reference>
<dbReference type="GO" id="GO:0016791">
    <property type="term" value="F:phosphatase activity"/>
    <property type="evidence" value="ECO:0007669"/>
    <property type="project" value="TreeGrafter"/>
</dbReference>
<dbReference type="EMBL" id="HBIZ01057338">
    <property type="protein sequence ID" value="CAE0783518.1"/>
    <property type="molecule type" value="Transcribed_RNA"/>
</dbReference>
<dbReference type="SMART" id="SM00855">
    <property type="entry name" value="PGAM"/>
    <property type="match status" value="1"/>
</dbReference>
<evidence type="ECO:0008006" key="4">
    <source>
        <dbReference type="Google" id="ProtNLM"/>
    </source>
</evidence>
<accession>A0A7S4C0X0</accession>
<dbReference type="InterPro" id="IPR050275">
    <property type="entry name" value="PGM_Phosphatase"/>
</dbReference>
<feature type="binding site" evidence="1">
    <location>
        <begin position="39"/>
        <end position="46"/>
    </location>
    <ligand>
        <name>substrate</name>
    </ligand>
</feature>
<evidence type="ECO:0000256" key="1">
    <source>
        <dbReference type="PIRSR" id="PIRSR613078-2"/>
    </source>
</evidence>
<dbReference type="PROSITE" id="PS00175">
    <property type="entry name" value="PG_MUTASE"/>
    <property type="match status" value="1"/>
</dbReference>
<dbReference type="InterPro" id="IPR013078">
    <property type="entry name" value="His_Pase_superF_clade-1"/>
</dbReference>
<dbReference type="SUPFAM" id="SSF53254">
    <property type="entry name" value="Phosphoglycerate mutase-like"/>
    <property type="match status" value="1"/>
</dbReference>
<evidence type="ECO:0000313" key="3">
    <source>
        <dbReference type="EMBL" id="CAE0783518.1"/>
    </source>
</evidence>